<reference evidence="2" key="1">
    <citation type="submission" date="2016-10" db="EMBL/GenBank/DDBJ databases">
        <authorList>
            <person name="Varghese N."/>
            <person name="Submissions S."/>
        </authorList>
    </citation>
    <scope>NUCLEOTIDE SEQUENCE [LARGE SCALE GENOMIC DNA]</scope>
    <source>
        <strain evidence="2">DSM 5918</strain>
    </source>
</reference>
<dbReference type="InterPro" id="IPR002514">
    <property type="entry name" value="Transposase_8"/>
</dbReference>
<dbReference type="InterPro" id="IPR009057">
    <property type="entry name" value="Homeodomain-like_sf"/>
</dbReference>
<dbReference type="AlphaFoldDB" id="A0A1I4AFP2"/>
<dbReference type="PANTHER" id="PTHR33609">
    <property type="entry name" value="LOW CALCIUM RESPONSE LOCUS PROTEIN S"/>
    <property type="match status" value="1"/>
</dbReference>
<gene>
    <name evidence="1" type="ORF">SAMN04488082_1366</name>
</gene>
<dbReference type="SUPFAM" id="SSF46689">
    <property type="entry name" value="Homeodomain-like"/>
    <property type="match status" value="1"/>
</dbReference>
<protein>
    <submittedName>
        <fullName evidence="1">Putative transposase</fullName>
    </submittedName>
</protein>
<sequence length="88" mass="10132">MKKSRFSESQIIRILKEGDGGRKVVDICREHGVSQATYYQWKAKFGGMEASDVRRLKELVEENSKLKRMFANLSLENEALKDVIAKKL</sequence>
<keyword evidence="2" id="KW-1185">Reference proteome</keyword>
<organism evidence="1 2">
    <name type="scientific">Desulfomicrobium apsheronum</name>
    <dbReference type="NCBI Taxonomy" id="52560"/>
    <lineage>
        <taxon>Bacteria</taxon>
        <taxon>Pseudomonadati</taxon>
        <taxon>Thermodesulfobacteriota</taxon>
        <taxon>Desulfovibrionia</taxon>
        <taxon>Desulfovibrionales</taxon>
        <taxon>Desulfomicrobiaceae</taxon>
        <taxon>Desulfomicrobium</taxon>
    </lineage>
</organism>
<accession>A0A1I4AFP2</accession>
<dbReference type="OrthoDB" id="9809060at2"/>
<evidence type="ECO:0000313" key="1">
    <source>
        <dbReference type="EMBL" id="SFK54596.1"/>
    </source>
</evidence>
<dbReference type="GO" id="GO:0004803">
    <property type="term" value="F:transposase activity"/>
    <property type="evidence" value="ECO:0007669"/>
    <property type="project" value="InterPro"/>
</dbReference>
<dbReference type="EMBL" id="FORX01000036">
    <property type="protein sequence ID" value="SFK54596.1"/>
    <property type="molecule type" value="Genomic_DNA"/>
</dbReference>
<dbReference type="PANTHER" id="PTHR33609:SF5">
    <property type="entry name" value="LOW CALCIUM RESPONSE LOCUS PROTEIN S"/>
    <property type="match status" value="1"/>
</dbReference>
<dbReference type="STRING" id="52560.SAMN04488082_1366"/>
<feature type="non-terminal residue" evidence="1">
    <location>
        <position position="88"/>
    </location>
</feature>
<dbReference type="Proteomes" id="UP000198635">
    <property type="component" value="Unassembled WGS sequence"/>
</dbReference>
<dbReference type="GO" id="GO:0006313">
    <property type="term" value="P:DNA transposition"/>
    <property type="evidence" value="ECO:0007669"/>
    <property type="project" value="InterPro"/>
</dbReference>
<dbReference type="RefSeq" id="WP_143075704.1">
    <property type="nucleotide sequence ID" value="NZ_FORX01000036.1"/>
</dbReference>
<name>A0A1I4AFP2_9BACT</name>
<dbReference type="Pfam" id="PF01527">
    <property type="entry name" value="HTH_Tnp_1"/>
    <property type="match status" value="1"/>
</dbReference>
<dbReference type="InterPro" id="IPR052546">
    <property type="entry name" value="Transposase_8_domain"/>
</dbReference>
<evidence type="ECO:0000313" key="2">
    <source>
        <dbReference type="Proteomes" id="UP000198635"/>
    </source>
</evidence>
<dbReference type="GO" id="GO:0003677">
    <property type="term" value="F:DNA binding"/>
    <property type="evidence" value="ECO:0007669"/>
    <property type="project" value="InterPro"/>
</dbReference>
<proteinExistence type="predicted"/>